<evidence type="ECO:0000313" key="2">
    <source>
        <dbReference type="Proteomes" id="UP000252731"/>
    </source>
</evidence>
<dbReference type="Proteomes" id="UP000252731">
    <property type="component" value="Unassembled WGS sequence"/>
</dbReference>
<dbReference type="InterPro" id="IPR017018">
    <property type="entry name" value="UCP033634"/>
</dbReference>
<gene>
    <name evidence="1" type="ORF">DFO70_12324</name>
</gene>
<dbReference type="ESTHER" id="bacfi-a0a366jk28">
    <property type="family name" value="UCP033634"/>
</dbReference>
<dbReference type="Gene3D" id="3.40.50.1820">
    <property type="entry name" value="alpha/beta hydrolase"/>
    <property type="match status" value="1"/>
</dbReference>
<dbReference type="OrthoDB" id="1908495at2"/>
<organism evidence="1 2">
    <name type="scientific">Cytobacillus firmus</name>
    <name type="common">Bacillus firmus</name>
    <dbReference type="NCBI Taxonomy" id="1399"/>
    <lineage>
        <taxon>Bacteria</taxon>
        <taxon>Bacillati</taxon>
        <taxon>Bacillota</taxon>
        <taxon>Bacilli</taxon>
        <taxon>Bacillales</taxon>
        <taxon>Bacillaceae</taxon>
        <taxon>Cytobacillus</taxon>
    </lineage>
</organism>
<dbReference type="SUPFAM" id="SSF53474">
    <property type="entry name" value="alpha/beta-Hydrolases"/>
    <property type="match status" value="1"/>
</dbReference>
<accession>A0A366JK28</accession>
<reference evidence="1 2" key="1">
    <citation type="submission" date="2018-06" db="EMBL/GenBank/DDBJ databases">
        <title>Freshwater and sediment microbial communities from various areas in North America, analyzing microbe dynamics in response to fracking.</title>
        <authorList>
            <person name="Lamendella R."/>
        </authorList>
    </citation>
    <scope>NUCLEOTIDE SEQUENCE [LARGE SCALE GENOMIC DNA]</scope>
    <source>
        <strain evidence="1 2">14_TX</strain>
    </source>
</reference>
<dbReference type="AlphaFoldDB" id="A0A366JK28"/>
<sequence>MTNRSIAGSKSIPFRMIEQKRETNRLVIVLPGAGYTTKAPLLHFATGLFYTKGFDVLHINYTFSREEMSVLSEEDFTRDVQHAIDSAIKNKKYSNYYFVAKSIGTIALSYLLDNTMFKDAKAVWLTPLLQRDDVFNTMIHSDHKGLCIMGDRDSCFIDERFEKLKKNQTLILKVVEGGNHSLELDDDPIKSIEILKGVISNMNEF</sequence>
<proteinExistence type="predicted"/>
<keyword evidence="2" id="KW-1185">Reference proteome</keyword>
<dbReference type="InterPro" id="IPR029058">
    <property type="entry name" value="AB_hydrolase_fold"/>
</dbReference>
<name>A0A366JK28_CYTFI</name>
<dbReference type="RefSeq" id="WP_113885442.1">
    <property type="nucleotide sequence ID" value="NZ_QNSF01000023.1"/>
</dbReference>
<dbReference type="EMBL" id="QNSF01000023">
    <property type="protein sequence ID" value="RBP86876.1"/>
    <property type="molecule type" value="Genomic_DNA"/>
</dbReference>
<evidence type="ECO:0008006" key="3">
    <source>
        <dbReference type="Google" id="ProtNLM"/>
    </source>
</evidence>
<comment type="caution">
    <text evidence="1">The sequence shown here is derived from an EMBL/GenBank/DDBJ whole genome shotgun (WGS) entry which is preliminary data.</text>
</comment>
<protein>
    <recommendedName>
        <fullName evidence="3">Alpha/beta hydrolase</fullName>
    </recommendedName>
</protein>
<evidence type="ECO:0000313" key="1">
    <source>
        <dbReference type="EMBL" id="RBP86876.1"/>
    </source>
</evidence>
<dbReference type="PIRSF" id="PIRSF033634">
    <property type="entry name" value="UCP033634"/>
    <property type="match status" value="1"/>
</dbReference>